<accession>A0A0A9A612</accession>
<name>A0A0A9A612_ARUDO</name>
<dbReference type="EMBL" id="GBRH01252517">
    <property type="protein sequence ID" value="JAD45378.1"/>
    <property type="molecule type" value="Transcribed_RNA"/>
</dbReference>
<proteinExistence type="predicted"/>
<evidence type="ECO:0000313" key="1">
    <source>
        <dbReference type="EMBL" id="JAD45378.1"/>
    </source>
</evidence>
<reference evidence="1" key="2">
    <citation type="journal article" date="2015" name="Data Brief">
        <title>Shoot transcriptome of the giant reed, Arundo donax.</title>
        <authorList>
            <person name="Barrero R.A."/>
            <person name="Guerrero F.D."/>
            <person name="Moolhuijzen P."/>
            <person name="Goolsby J.A."/>
            <person name="Tidwell J."/>
            <person name="Bellgard S.E."/>
            <person name="Bellgard M.I."/>
        </authorList>
    </citation>
    <scope>NUCLEOTIDE SEQUENCE</scope>
    <source>
        <tissue evidence="1">Shoot tissue taken approximately 20 cm above the soil surface</tissue>
    </source>
</reference>
<dbReference type="AlphaFoldDB" id="A0A0A9A612"/>
<sequence>MDTGCVASPPPAPPRHRTAHLILLPSLSFWGNSL</sequence>
<organism evidence="1">
    <name type="scientific">Arundo donax</name>
    <name type="common">Giant reed</name>
    <name type="synonym">Donax arundinaceus</name>
    <dbReference type="NCBI Taxonomy" id="35708"/>
    <lineage>
        <taxon>Eukaryota</taxon>
        <taxon>Viridiplantae</taxon>
        <taxon>Streptophyta</taxon>
        <taxon>Embryophyta</taxon>
        <taxon>Tracheophyta</taxon>
        <taxon>Spermatophyta</taxon>
        <taxon>Magnoliopsida</taxon>
        <taxon>Liliopsida</taxon>
        <taxon>Poales</taxon>
        <taxon>Poaceae</taxon>
        <taxon>PACMAD clade</taxon>
        <taxon>Arundinoideae</taxon>
        <taxon>Arundineae</taxon>
        <taxon>Arundo</taxon>
    </lineage>
</organism>
<protein>
    <submittedName>
        <fullName evidence="1">Uncharacterized protein</fullName>
    </submittedName>
</protein>
<reference evidence="1" key="1">
    <citation type="submission" date="2014-09" db="EMBL/GenBank/DDBJ databases">
        <authorList>
            <person name="Magalhaes I.L.F."/>
            <person name="Oliveira U."/>
            <person name="Santos F.R."/>
            <person name="Vidigal T.H.D.A."/>
            <person name="Brescovit A.D."/>
            <person name="Santos A.J."/>
        </authorList>
    </citation>
    <scope>NUCLEOTIDE SEQUENCE</scope>
    <source>
        <tissue evidence="1">Shoot tissue taken approximately 20 cm above the soil surface</tissue>
    </source>
</reference>